<comment type="caution">
    <text evidence="3">The sequence shown here is derived from an EMBL/GenBank/DDBJ whole genome shotgun (WGS) entry which is preliminary data.</text>
</comment>
<dbReference type="EMBL" id="JAACJJ010000056">
    <property type="protein sequence ID" value="KAF5313082.1"/>
    <property type="molecule type" value="Genomic_DNA"/>
</dbReference>
<evidence type="ECO:0000313" key="4">
    <source>
        <dbReference type="Proteomes" id="UP000567179"/>
    </source>
</evidence>
<dbReference type="Pfam" id="PF09994">
    <property type="entry name" value="T6SS_Tle1-like_cat"/>
    <property type="match status" value="1"/>
</dbReference>
<feature type="compositionally biased region" description="Polar residues" evidence="1">
    <location>
        <begin position="30"/>
        <end position="48"/>
    </location>
</feature>
<feature type="domain" description="T6SS Phospholipase effector Tle1-like catalytic" evidence="2">
    <location>
        <begin position="90"/>
        <end position="374"/>
    </location>
</feature>
<sequence>MSSESAALPTASTTTLTTITVTDTSTTATPDQSLLFSRETSTAPSTTDSTVQSTPSPASSSTSISRSPRKAQTDPLLLSSSPQLRHRTHKRIVVCCDGTWQDGVAESKRARYTNVLRLARSFYHEDERQRPPIPQIVFYQAGVGSDKNFYSQYIEGTTGDTLADKVEEAYAFIAHNFYPGDEIFLFGFSRGAYTARMVAMFIGEIGILDRRDMDHFANIFINFQKLGLCRGKPGKEKKQKALEEKLAKWRSEDSLGHQRAWQDKNKFSVKCVGVWDTVGSVGLPTEINVTGKTSNLFGFQDRMLGEHVEHAFQALAINETRADFDCNKWIQSDAGRDKGQVLKQCWFTGAHSDIGGGYDDHDLSDLTLVWMASQIEGLISLDMDYIGHSIHPVAPWGTQQYHDPQTGIFMLAFTLRRILPTSDVSTRTHEQIHSSVLEQSQLNPTLLATLKKFPALIAPLGELEQEVKTSWPYDPDTIEAKAYAAKLAAQGKDVVGATLVVTKPTWFQSLVRSISRGSAKTNPALTQITNTTHTKQTTILRSNGDINTVVQRSSALLVTSPTSIGASVSNTVTVTQAHKEAIKG</sequence>
<keyword evidence="4" id="KW-1185">Reference proteome</keyword>
<dbReference type="PANTHER" id="PTHR33840">
    <property type="match status" value="1"/>
</dbReference>
<feature type="region of interest" description="Disordered" evidence="1">
    <location>
        <begin position="21"/>
        <end position="82"/>
    </location>
</feature>
<dbReference type="PANTHER" id="PTHR33840:SF1">
    <property type="entry name" value="TLE1 PHOSPHOLIPASE DOMAIN-CONTAINING PROTEIN"/>
    <property type="match status" value="1"/>
</dbReference>
<gene>
    <name evidence="3" type="ORF">D9619_003538</name>
</gene>
<dbReference type="SUPFAM" id="SSF53474">
    <property type="entry name" value="alpha/beta-Hydrolases"/>
    <property type="match status" value="1"/>
</dbReference>
<accession>A0A8H5AY53</accession>
<dbReference type="InterPro" id="IPR029058">
    <property type="entry name" value="AB_hydrolase_fold"/>
</dbReference>
<dbReference type="Proteomes" id="UP000567179">
    <property type="component" value="Unassembled WGS sequence"/>
</dbReference>
<dbReference type="InterPro" id="IPR018712">
    <property type="entry name" value="Tle1-like_cat"/>
</dbReference>
<proteinExistence type="predicted"/>
<protein>
    <recommendedName>
        <fullName evidence="2">T6SS Phospholipase effector Tle1-like catalytic domain-containing protein</fullName>
    </recommendedName>
</protein>
<feature type="compositionally biased region" description="Low complexity" evidence="1">
    <location>
        <begin position="49"/>
        <end position="66"/>
    </location>
</feature>
<evidence type="ECO:0000256" key="1">
    <source>
        <dbReference type="SAM" id="MobiDB-lite"/>
    </source>
</evidence>
<name>A0A8H5AY53_9AGAR</name>
<evidence type="ECO:0000313" key="3">
    <source>
        <dbReference type="EMBL" id="KAF5313082.1"/>
    </source>
</evidence>
<dbReference type="AlphaFoldDB" id="A0A8H5AY53"/>
<evidence type="ECO:0000259" key="2">
    <source>
        <dbReference type="Pfam" id="PF09994"/>
    </source>
</evidence>
<dbReference type="OrthoDB" id="3057168at2759"/>
<reference evidence="3 4" key="1">
    <citation type="journal article" date="2020" name="ISME J.">
        <title>Uncovering the hidden diversity of litter-decomposition mechanisms in mushroom-forming fungi.</title>
        <authorList>
            <person name="Floudas D."/>
            <person name="Bentzer J."/>
            <person name="Ahren D."/>
            <person name="Johansson T."/>
            <person name="Persson P."/>
            <person name="Tunlid A."/>
        </authorList>
    </citation>
    <scope>NUCLEOTIDE SEQUENCE [LARGE SCALE GENOMIC DNA]</scope>
    <source>
        <strain evidence="3 4">CBS 101986</strain>
    </source>
</reference>
<organism evidence="3 4">
    <name type="scientific">Psilocybe cf. subviscida</name>
    <dbReference type="NCBI Taxonomy" id="2480587"/>
    <lineage>
        <taxon>Eukaryota</taxon>
        <taxon>Fungi</taxon>
        <taxon>Dikarya</taxon>
        <taxon>Basidiomycota</taxon>
        <taxon>Agaricomycotina</taxon>
        <taxon>Agaricomycetes</taxon>
        <taxon>Agaricomycetidae</taxon>
        <taxon>Agaricales</taxon>
        <taxon>Agaricineae</taxon>
        <taxon>Strophariaceae</taxon>
        <taxon>Psilocybe</taxon>
    </lineage>
</organism>